<dbReference type="AlphaFoldDB" id="L1IMW3"/>
<dbReference type="GeneID" id="17294165"/>
<gene>
    <name evidence="4" type="ORF">GUITHDRAFT_116393</name>
</gene>
<dbReference type="Gene3D" id="1.20.920.10">
    <property type="entry name" value="Bromodomain-like"/>
    <property type="match status" value="1"/>
</dbReference>
<dbReference type="PROSITE" id="PS50014">
    <property type="entry name" value="BROMODOMAIN_2"/>
    <property type="match status" value="1"/>
</dbReference>
<dbReference type="STRING" id="905079.L1IMW3"/>
<keyword evidence="6" id="KW-1185">Reference proteome</keyword>
<reference evidence="5" key="3">
    <citation type="submission" date="2016-03" db="UniProtKB">
        <authorList>
            <consortium name="EnsemblProtists"/>
        </authorList>
    </citation>
    <scope>IDENTIFICATION</scope>
</reference>
<dbReference type="SUPFAM" id="SSF47370">
    <property type="entry name" value="Bromodomain"/>
    <property type="match status" value="1"/>
</dbReference>
<evidence type="ECO:0000259" key="3">
    <source>
        <dbReference type="PROSITE" id="PS50014"/>
    </source>
</evidence>
<dbReference type="PANTHER" id="PTHR45926">
    <property type="entry name" value="OSJNBA0053K19.4 PROTEIN"/>
    <property type="match status" value="1"/>
</dbReference>
<keyword evidence="1 2" id="KW-0103">Bromodomain</keyword>
<feature type="domain" description="Bromo" evidence="3">
    <location>
        <begin position="12"/>
        <end position="84"/>
    </location>
</feature>
<dbReference type="RefSeq" id="XP_005824412.1">
    <property type="nucleotide sequence ID" value="XM_005824355.1"/>
</dbReference>
<dbReference type="PaxDb" id="55529-EKX37432"/>
<protein>
    <recommendedName>
        <fullName evidence="3">Bromo domain-containing protein</fullName>
    </recommendedName>
</protein>
<sequence>MAECKALLKDITGHVCAWPFLEPIATATSELENYSQKVKRPMDLGTIQQKLNDGKYMNPHQVRFDVIQAVRESRGFFHKAEDLMNEAVLVLDPAEFLWRKGTVVEVDKSSGSVCILLDKWEQTEDVIKSRWKANSTSAASSTNRFFGKLKTDVCMPDLLPASVILKIDRRDRERQLRLYLQGKGVWKDKKLKIWMRVPSPDVVFTRVQEVEASRWDSEWPGTVASV</sequence>
<organism evidence="4">
    <name type="scientific">Guillardia theta (strain CCMP2712)</name>
    <name type="common">Cryptophyte</name>
    <dbReference type="NCBI Taxonomy" id="905079"/>
    <lineage>
        <taxon>Eukaryota</taxon>
        <taxon>Cryptophyceae</taxon>
        <taxon>Pyrenomonadales</taxon>
        <taxon>Geminigeraceae</taxon>
        <taxon>Guillardia</taxon>
    </lineage>
</organism>
<evidence type="ECO:0000313" key="6">
    <source>
        <dbReference type="Proteomes" id="UP000011087"/>
    </source>
</evidence>
<reference evidence="4 6" key="1">
    <citation type="journal article" date="2012" name="Nature">
        <title>Algal genomes reveal evolutionary mosaicism and the fate of nucleomorphs.</title>
        <authorList>
            <consortium name="DOE Joint Genome Institute"/>
            <person name="Curtis B.A."/>
            <person name="Tanifuji G."/>
            <person name="Burki F."/>
            <person name="Gruber A."/>
            <person name="Irimia M."/>
            <person name="Maruyama S."/>
            <person name="Arias M.C."/>
            <person name="Ball S.G."/>
            <person name="Gile G.H."/>
            <person name="Hirakawa Y."/>
            <person name="Hopkins J.F."/>
            <person name="Kuo A."/>
            <person name="Rensing S.A."/>
            <person name="Schmutz J."/>
            <person name="Symeonidi A."/>
            <person name="Elias M."/>
            <person name="Eveleigh R.J."/>
            <person name="Herman E.K."/>
            <person name="Klute M.J."/>
            <person name="Nakayama T."/>
            <person name="Obornik M."/>
            <person name="Reyes-Prieto A."/>
            <person name="Armbrust E.V."/>
            <person name="Aves S.J."/>
            <person name="Beiko R.G."/>
            <person name="Coutinho P."/>
            <person name="Dacks J.B."/>
            <person name="Durnford D.G."/>
            <person name="Fast N.M."/>
            <person name="Green B.R."/>
            <person name="Grisdale C.J."/>
            <person name="Hempel F."/>
            <person name="Henrissat B."/>
            <person name="Hoppner M.P."/>
            <person name="Ishida K."/>
            <person name="Kim E."/>
            <person name="Koreny L."/>
            <person name="Kroth P.G."/>
            <person name="Liu Y."/>
            <person name="Malik S.B."/>
            <person name="Maier U.G."/>
            <person name="McRose D."/>
            <person name="Mock T."/>
            <person name="Neilson J.A."/>
            <person name="Onodera N.T."/>
            <person name="Poole A.M."/>
            <person name="Pritham E.J."/>
            <person name="Richards T.A."/>
            <person name="Rocap G."/>
            <person name="Roy S.W."/>
            <person name="Sarai C."/>
            <person name="Schaack S."/>
            <person name="Shirato S."/>
            <person name="Slamovits C.H."/>
            <person name="Spencer D.F."/>
            <person name="Suzuki S."/>
            <person name="Worden A.Z."/>
            <person name="Zauner S."/>
            <person name="Barry K."/>
            <person name="Bell C."/>
            <person name="Bharti A.K."/>
            <person name="Crow J.A."/>
            <person name="Grimwood J."/>
            <person name="Kramer R."/>
            <person name="Lindquist E."/>
            <person name="Lucas S."/>
            <person name="Salamov A."/>
            <person name="McFadden G.I."/>
            <person name="Lane C.E."/>
            <person name="Keeling P.J."/>
            <person name="Gray M.W."/>
            <person name="Grigoriev I.V."/>
            <person name="Archibald J.M."/>
        </authorList>
    </citation>
    <scope>NUCLEOTIDE SEQUENCE</scope>
    <source>
        <strain evidence="4 6">CCMP2712</strain>
    </source>
</reference>
<dbReference type="KEGG" id="gtt:GUITHDRAFT_116393"/>
<dbReference type="Pfam" id="PF00439">
    <property type="entry name" value="Bromodomain"/>
    <property type="match status" value="1"/>
</dbReference>
<name>L1IMW3_GUITC</name>
<evidence type="ECO:0000313" key="4">
    <source>
        <dbReference type="EMBL" id="EKX37432.1"/>
    </source>
</evidence>
<dbReference type="OrthoDB" id="1937912at2759"/>
<dbReference type="EnsemblProtists" id="EKX37432">
    <property type="protein sequence ID" value="EKX37432"/>
    <property type="gene ID" value="GUITHDRAFT_116393"/>
</dbReference>
<dbReference type="Proteomes" id="UP000011087">
    <property type="component" value="Unassembled WGS sequence"/>
</dbReference>
<dbReference type="HOGENOM" id="CLU_1226824_0_0_1"/>
<evidence type="ECO:0000256" key="2">
    <source>
        <dbReference type="PROSITE-ProRule" id="PRU00035"/>
    </source>
</evidence>
<accession>L1IMW3</accession>
<dbReference type="InterPro" id="IPR036427">
    <property type="entry name" value="Bromodomain-like_sf"/>
</dbReference>
<proteinExistence type="predicted"/>
<dbReference type="EMBL" id="JH993059">
    <property type="protein sequence ID" value="EKX37432.1"/>
    <property type="molecule type" value="Genomic_DNA"/>
</dbReference>
<reference evidence="6" key="2">
    <citation type="submission" date="2012-11" db="EMBL/GenBank/DDBJ databases">
        <authorList>
            <person name="Kuo A."/>
            <person name="Curtis B.A."/>
            <person name="Tanifuji G."/>
            <person name="Burki F."/>
            <person name="Gruber A."/>
            <person name="Irimia M."/>
            <person name="Maruyama S."/>
            <person name="Arias M.C."/>
            <person name="Ball S.G."/>
            <person name="Gile G.H."/>
            <person name="Hirakawa Y."/>
            <person name="Hopkins J.F."/>
            <person name="Rensing S.A."/>
            <person name="Schmutz J."/>
            <person name="Symeonidi A."/>
            <person name="Elias M."/>
            <person name="Eveleigh R.J."/>
            <person name="Herman E.K."/>
            <person name="Klute M.J."/>
            <person name="Nakayama T."/>
            <person name="Obornik M."/>
            <person name="Reyes-Prieto A."/>
            <person name="Armbrust E.V."/>
            <person name="Aves S.J."/>
            <person name="Beiko R.G."/>
            <person name="Coutinho P."/>
            <person name="Dacks J.B."/>
            <person name="Durnford D.G."/>
            <person name="Fast N.M."/>
            <person name="Green B.R."/>
            <person name="Grisdale C."/>
            <person name="Hempe F."/>
            <person name="Henrissat B."/>
            <person name="Hoppner M.P."/>
            <person name="Ishida K.-I."/>
            <person name="Kim E."/>
            <person name="Koreny L."/>
            <person name="Kroth P.G."/>
            <person name="Liu Y."/>
            <person name="Malik S.-B."/>
            <person name="Maier U.G."/>
            <person name="McRose D."/>
            <person name="Mock T."/>
            <person name="Neilson J.A."/>
            <person name="Onodera N.T."/>
            <person name="Poole A.M."/>
            <person name="Pritham E.J."/>
            <person name="Richards T.A."/>
            <person name="Rocap G."/>
            <person name="Roy S.W."/>
            <person name="Sarai C."/>
            <person name="Schaack S."/>
            <person name="Shirato S."/>
            <person name="Slamovits C.H."/>
            <person name="Spencer D.F."/>
            <person name="Suzuki S."/>
            <person name="Worden A.Z."/>
            <person name="Zauner S."/>
            <person name="Barry K."/>
            <person name="Bell C."/>
            <person name="Bharti A.K."/>
            <person name="Crow J.A."/>
            <person name="Grimwood J."/>
            <person name="Kramer R."/>
            <person name="Lindquist E."/>
            <person name="Lucas S."/>
            <person name="Salamov A."/>
            <person name="McFadden G.I."/>
            <person name="Lane C.E."/>
            <person name="Keeling P.J."/>
            <person name="Gray M.W."/>
            <person name="Grigoriev I.V."/>
            <person name="Archibald J.M."/>
        </authorList>
    </citation>
    <scope>NUCLEOTIDE SEQUENCE</scope>
    <source>
        <strain evidence="6">CCMP2712</strain>
    </source>
</reference>
<evidence type="ECO:0000313" key="5">
    <source>
        <dbReference type="EnsemblProtists" id="EKX37432"/>
    </source>
</evidence>
<evidence type="ECO:0000256" key="1">
    <source>
        <dbReference type="ARBA" id="ARBA00023117"/>
    </source>
</evidence>
<dbReference type="InterPro" id="IPR001487">
    <property type="entry name" value="Bromodomain"/>
</dbReference>
<dbReference type="PRINTS" id="PR00503">
    <property type="entry name" value="BROMODOMAIN"/>
</dbReference>